<organism evidence="1 2">
    <name type="scientific">Cupriavidus basilensis</name>
    <dbReference type="NCBI Taxonomy" id="68895"/>
    <lineage>
        <taxon>Bacteria</taxon>
        <taxon>Pseudomonadati</taxon>
        <taxon>Pseudomonadota</taxon>
        <taxon>Betaproteobacteria</taxon>
        <taxon>Burkholderiales</taxon>
        <taxon>Burkholderiaceae</taxon>
        <taxon>Cupriavidus</taxon>
    </lineage>
</organism>
<evidence type="ECO:0000313" key="1">
    <source>
        <dbReference type="EMBL" id="MDF3836856.1"/>
    </source>
</evidence>
<dbReference type="Gene3D" id="3.40.190.150">
    <property type="entry name" value="Bordetella uptake gene, domain 1"/>
    <property type="match status" value="1"/>
</dbReference>
<dbReference type="InterPro" id="IPR042100">
    <property type="entry name" value="Bug_dom1"/>
</dbReference>
<keyword evidence="2" id="KW-1185">Reference proteome</keyword>
<dbReference type="EMBL" id="JARJLM010000464">
    <property type="protein sequence ID" value="MDF3836856.1"/>
    <property type="molecule type" value="Genomic_DNA"/>
</dbReference>
<protein>
    <recommendedName>
        <fullName evidence="3">Tricarboxylate transport protein TctC</fullName>
    </recommendedName>
</protein>
<proteinExistence type="predicted"/>
<name>A0ABT6AW52_9BURK</name>
<sequence length="52" mass="5621">MRKGLADVKATEYFGRTGGEPAPSTPDELATFVRSETLKWAKVIKAAGIEPE</sequence>
<evidence type="ECO:0000313" key="2">
    <source>
        <dbReference type="Proteomes" id="UP001216674"/>
    </source>
</evidence>
<dbReference type="Proteomes" id="UP001216674">
    <property type="component" value="Unassembled WGS sequence"/>
</dbReference>
<dbReference type="RefSeq" id="WP_276267211.1">
    <property type="nucleotide sequence ID" value="NZ_JARJLM010000464.1"/>
</dbReference>
<evidence type="ECO:0008006" key="3">
    <source>
        <dbReference type="Google" id="ProtNLM"/>
    </source>
</evidence>
<comment type="caution">
    <text evidence="1">The sequence shown here is derived from an EMBL/GenBank/DDBJ whole genome shotgun (WGS) entry which is preliminary data.</text>
</comment>
<accession>A0ABT6AW52</accession>
<gene>
    <name evidence="1" type="ORF">P3W85_28480</name>
</gene>
<reference evidence="1 2" key="1">
    <citation type="submission" date="2023-03" db="EMBL/GenBank/DDBJ databases">
        <title>Draft assemblies of triclosan tolerant bacteria isolated from returned activated sludge.</title>
        <authorList>
            <person name="Van Hamelsveld S."/>
        </authorList>
    </citation>
    <scope>NUCLEOTIDE SEQUENCE [LARGE SCALE GENOMIC DNA]</scope>
    <source>
        <strain evidence="1 2">GW210010_S58</strain>
    </source>
</reference>